<dbReference type="GO" id="GO:0019353">
    <property type="term" value="P:protoporphyrinogen IX biosynthetic process from glutamate"/>
    <property type="evidence" value="ECO:0007669"/>
    <property type="project" value="TreeGrafter"/>
</dbReference>
<evidence type="ECO:0000256" key="7">
    <source>
        <dbReference type="ARBA" id="ARBA00047464"/>
    </source>
</evidence>
<evidence type="ECO:0000256" key="2">
    <source>
        <dbReference type="ARBA" id="ARBA00005916"/>
    </source>
</evidence>
<feature type="binding site" evidence="8 10">
    <location>
        <begin position="48"/>
        <end position="51"/>
    </location>
    <ligand>
        <name>substrate</name>
    </ligand>
</feature>
<comment type="function">
    <text evidence="8">Catalyzes the NADPH-dependent reduction of glutamyl-tRNA(Glu) to glutamate 1-semialdehyde (GSA).</text>
</comment>
<dbReference type="Proteomes" id="UP000190140">
    <property type="component" value="Unassembled WGS sequence"/>
</dbReference>
<keyword evidence="4 8" id="KW-0521">NADP</keyword>
<dbReference type="EMBL" id="MZGW01000003">
    <property type="protein sequence ID" value="OPJ55971.1"/>
    <property type="molecule type" value="Genomic_DNA"/>
</dbReference>
<dbReference type="PROSITE" id="PS00747">
    <property type="entry name" value="GLUTR"/>
    <property type="match status" value="1"/>
</dbReference>
<feature type="domain" description="Tetrapyrrole biosynthesis glutamyl-tRNA reductase dimerisation" evidence="14">
    <location>
        <begin position="313"/>
        <end position="409"/>
    </location>
</feature>
<sequence>MKIGVIGVNHNTAPISIREKVSFTESKKIEGTNYLLDNGIEELVILSTCNRSEIYIASYDIDKKVEIVKEFFEDFFSLDGIKDYLFVKKEREAIYHIYNVCAGLDSIVLGEDQILGQVKEAILFSMELGCSKKILNKLCREAITVAKNIKNKTKISENPLSISYICVKLLKQKIDLTGKKALIIGVGTMSLLALKHLLEENLEEIYMTNRSHKKVLDLTKDYPNVIPIEYKNRYEIIHDVDVVISATASPHTIIMYDEMKKIDKDIYIMDIALPRDVEESVGTIENIQLYDIDDLKDISDQNERKREQLSKIAKDMIDKSVEEFEIWISSIKADPIIQSLNTKCEEIQADTLEYIYRKIDLDAREKKIIEKMIGSALKRLIREPIKNLKNTKNEGKIEKYIDVIDELFDF</sequence>
<keyword evidence="5 8" id="KW-0560">Oxidoreductase</keyword>
<dbReference type="Pfam" id="PF00745">
    <property type="entry name" value="GlutR_dimer"/>
    <property type="match status" value="1"/>
</dbReference>
<feature type="binding site" evidence="8 10">
    <location>
        <position position="117"/>
    </location>
    <ligand>
        <name>substrate</name>
    </ligand>
</feature>
<evidence type="ECO:0000313" key="17">
    <source>
        <dbReference type="EMBL" id="OPJ55971.1"/>
    </source>
</evidence>
<gene>
    <name evidence="8 17" type="primary">hemA</name>
    <name evidence="17" type="ORF">CLOTH_11490</name>
</gene>
<dbReference type="Pfam" id="PF05201">
    <property type="entry name" value="GlutR_N"/>
    <property type="match status" value="1"/>
</dbReference>
<dbReference type="CDD" id="cd05213">
    <property type="entry name" value="NAD_bind_Glutamyl_tRNA_reduct"/>
    <property type="match status" value="1"/>
</dbReference>
<feature type="binding site" evidence="8 11">
    <location>
        <begin position="185"/>
        <end position="190"/>
    </location>
    <ligand>
        <name>NADP(+)</name>
        <dbReference type="ChEBI" id="CHEBI:58349"/>
    </ligand>
</feature>
<comment type="catalytic activity">
    <reaction evidence="7 8 13">
        <text>(S)-4-amino-5-oxopentanoate + tRNA(Glu) + NADP(+) = L-glutamyl-tRNA(Glu) + NADPH + H(+)</text>
        <dbReference type="Rhea" id="RHEA:12344"/>
        <dbReference type="Rhea" id="RHEA-COMP:9663"/>
        <dbReference type="Rhea" id="RHEA-COMP:9680"/>
        <dbReference type="ChEBI" id="CHEBI:15378"/>
        <dbReference type="ChEBI" id="CHEBI:57501"/>
        <dbReference type="ChEBI" id="CHEBI:57783"/>
        <dbReference type="ChEBI" id="CHEBI:58349"/>
        <dbReference type="ChEBI" id="CHEBI:78442"/>
        <dbReference type="ChEBI" id="CHEBI:78520"/>
        <dbReference type="EC" id="1.2.1.70"/>
    </reaction>
</comment>
<keyword evidence="6 8" id="KW-0627">Porphyrin biosynthesis</keyword>
<dbReference type="PANTHER" id="PTHR43013">
    <property type="entry name" value="GLUTAMYL-TRNA REDUCTASE"/>
    <property type="match status" value="1"/>
</dbReference>
<dbReference type="SUPFAM" id="SSF69742">
    <property type="entry name" value="Glutamyl tRNA-reductase catalytic, N-terminal domain"/>
    <property type="match status" value="1"/>
</dbReference>
<dbReference type="OrthoDB" id="110209at2"/>
<feature type="binding site" evidence="8 10">
    <location>
        <begin position="111"/>
        <end position="113"/>
    </location>
    <ligand>
        <name>substrate</name>
    </ligand>
</feature>
<evidence type="ECO:0000256" key="10">
    <source>
        <dbReference type="PIRSR" id="PIRSR000445-2"/>
    </source>
</evidence>
<organism evidence="17 18">
    <name type="scientific">Alkalithermobacter paradoxus</name>
    <dbReference type="NCBI Taxonomy" id="29349"/>
    <lineage>
        <taxon>Bacteria</taxon>
        <taxon>Bacillati</taxon>
        <taxon>Bacillota</taxon>
        <taxon>Clostridia</taxon>
        <taxon>Peptostreptococcales</taxon>
        <taxon>Tepidibacteraceae</taxon>
        <taxon>Alkalithermobacter</taxon>
    </lineage>
</organism>
<dbReference type="PANTHER" id="PTHR43013:SF1">
    <property type="entry name" value="GLUTAMYL-TRNA REDUCTASE"/>
    <property type="match status" value="1"/>
</dbReference>
<comment type="subunit">
    <text evidence="8">Homodimer.</text>
</comment>
<comment type="domain">
    <text evidence="8">Possesses an unusual extended V-shaped dimeric structure with each monomer consisting of three distinct domains arranged along a curved 'spinal' alpha-helix. The N-terminal catalytic domain specifically recognizes the glutamate moiety of the substrate. The second domain is the NADPH-binding domain, and the third C-terminal domain is responsible for dimerization.</text>
</comment>
<evidence type="ECO:0000256" key="11">
    <source>
        <dbReference type="PIRSR" id="PIRSR000445-3"/>
    </source>
</evidence>
<evidence type="ECO:0000259" key="15">
    <source>
        <dbReference type="Pfam" id="PF01488"/>
    </source>
</evidence>
<dbReference type="AlphaFoldDB" id="A0A1V4I7M5"/>
<comment type="pathway">
    <text evidence="1 8 13">Porphyrin-containing compound metabolism; protoporphyrin-IX biosynthesis; 5-aminolevulinate from L-glutamyl-tRNA(Glu): step 1/2.</text>
</comment>
<evidence type="ECO:0000256" key="9">
    <source>
        <dbReference type="PIRSR" id="PIRSR000445-1"/>
    </source>
</evidence>
<dbReference type="Gene3D" id="3.30.460.30">
    <property type="entry name" value="Glutamyl-tRNA reductase, N-terminal domain"/>
    <property type="match status" value="1"/>
</dbReference>
<evidence type="ECO:0000256" key="4">
    <source>
        <dbReference type="ARBA" id="ARBA00022857"/>
    </source>
</evidence>
<evidence type="ECO:0000256" key="6">
    <source>
        <dbReference type="ARBA" id="ARBA00023244"/>
    </source>
</evidence>
<dbReference type="Gene3D" id="3.40.50.720">
    <property type="entry name" value="NAD(P)-binding Rossmann-like Domain"/>
    <property type="match status" value="1"/>
</dbReference>
<evidence type="ECO:0000256" key="13">
    <source>
        <dbReference type="RuleBase" id="RU000584"/>
    </source>
</evidence>
<dbReference type="NCBIfam" id="TIGR01035">
    <property type="entry name" value="hemA"/>
    <property type="match status" value="1"/>
</dbReference>
<evidence type="ECO:0000313" key="18">
    <source>
        <dbReference type="Proteomes" id="UP000190140"/>
    </source>
</evidence>
<dbReference type="HAMAP" id="MF_00087">
    <property type="entry name" value="Glu_tRNA_reductase"/>
    <property type="match status" value="1"/>
</dbReference>
<evidence type="ECO:0000259" key="16">
    <source>
        <dbReference type="Pfam" id="PF05201"/>
    </source>
</evidence>
<dbReference type="InterPro" id="IPR000343">
    <property type="entry name" value="4pyrrol_synth_GluRdtase"/>
</dbReference>
<keyword evidence="18" id="KW-1185">Reference proteome</keyword>
<evidence type="ECO:0000256" key="3">
    <source>
        <dbReference type="ARBA" id="ARBA00012970"/>
    </source>
</evidence>
<feature type="domain" description="Glutamyl-tRNA reductase N-terminal" evidence="16">
    <location>
        <begin position="6"/>
        <end position="153"/>
    </location>
</feature>
<dbReference type="GO" id="GO:0008883">
    <property type="term" value="F:glutamyl-tRNA reductase activity"/>
    <property type="evidence" value="ECO:0007669"/>
    <property type="project" value="UniProtKB-UniRule"/>
</dbReference>
<dbReference type="SUPFAM" id="SSF51735">
    <property type="entry name" value="NAD(P)-binding Rossmann-fold domains"/>
    <property type="match status" value="1"/>
</dbReference>
<feature type="domain" description="Quinate/shikimate 5-dehydrogenase/glutamyl-tRNA reductase" evidence="15">
    <location>
        <begin position="169"/>
        <end position="298"/>
    </location>
</feature>
<name>A0A1V4I7M5_9FIRM</name>
<evidence type="ECO:0000256" key="1">
    <source>
        <dbReference type="ARBA" id="ARBA00005059"/>
    </source>
</evidence>
<dbReference type="SUPFAM" id="SSF69075">
    <property type="entry name" value="Glutamyl tRNA-reductase dimerization domain"/>
    <property type="match status" value="1"/>
</dbReference>
<accession>A0A1V4I7M5</accession>
<dbReference type="UniPathway" id="UPA00251">
    <property type="reaction ID" value="UER00316"/>
</dbReference>
<dbReference type="PIRSF" id="PIRSF000445">
    <property type="entry name" value="4pyrrol_synth_GluRdtase"/>
    <property type="match status" value="1"/>
</dbReference>
<dbReference type="STRING" id="29349.CLOTH_11490"/>
<dbReference type="InterPro" id="IPR036453">
    <property type="entry name" value="GluRdtase_dimer_dom_sf"/>
</dbReference>
<evidence type="ECO:0000256" key="8">
    <source>
        <dbReference type="HAMAP-Rule" id="MF_00087"/>
    </source>
</evidence>
<dbReference type="InterPro" id="IPR006151">
    <property type="entry name" value="Shikm_DH/Glu-tRNA_Rdtase"/>
</dbReference>
<evidence type="ECO:0000256" key="5">
    <source>
        <dbReference type="ARBA" id="ARBA00023002"/>
    </source>
</evidence>
<evidence type="ECO:0000259" key="14">
    <source>
        <dbReference type="Pfam" id="PF00745"/>
    </source>
</evidence>
<dbReference type="InterPro" id="IPR015896">
    <property type="entry name" value="4pyrrol_synth_GluRdtase_dimer"/>
</dbReference>
<dbReference type="InterPro" id="IPR018214">
    <property type="entry name" value="GluRdtase_CS"/>
</dbReference>
<feature type="active site" description="Nucleophile" evidence="8 9">
    <location>
        <position position="49"/>
    </location>
</feature>
<proteinExistence type="inferred from homology"/>
<feature type="site" description="Important for activity" evidence="8 12">
    <location>
        <position position="96"/>
    </location>
</feature>
<dbReference type="Pfam" id="PF01488">
    <property type="entry name" value="Shikimate_DH"/>
    <property type="match status" value="1"/>
</dbReference>
<evidence type="ECO:0000256" key="12">
    <source>
        <dbReference type="PIRSR" id="PIRSR000445-4"/>
    </source>
</evidence>
<dbReference type="FunFam" id="3.30.460.30:FF:000001">
    <property type="entry name" value="Glutamyl-tRNA reductase"/>
    <property type="match status" value="1"/>
</dbReference>
<protein>
    <recommendedName>
        <fullName evidence="3 8">Glutamyl-tRNA reductase</fullName>
        <shortName evidence="8">GluTR</shortName>
        <ecNumber evidence="3 8">1.2.1.70</ecNumber>
    </recommendedName>
</protein>
<comment type="similarity">
    <text evidence="2 8 13">Belongs to the glutamyl-tRNA reductase family.</text>
</comment>
<dbReference type="InterPro" id="IPR036343">
    <property type="entry name" value="GluRdtase_N_sf"/>
</dbReference>
<dbReference type="GO" id="GO:0050661">
    <property type="term" value="F:NADP binding"/>
    <property type="evidence" value="ECO:0007669"/>
    <property type="project" value="InterPro"/>
</dbReference>
<comment type="caution">
    <text evidence="17">The sequence shown here is derived from an EMBL/GenBank/DDBJ whole genome shotgun (WGS) entry which is preliminary data.</text>
</comment>
<feature type="binding site" evidence="8 10">
    <location>
        <position position="106"/>
    </location>
    <ligand>
        <name>substrate</name>
    </ligand>
</feature>
<dbReference type="InterPro" id="IPR036291">
    <property type="entry name" value="NAD(P)-bd_dom_sf"/>
</dbReference>
<dbReference type="InterPro" id="IPR015895">
    <property type="entry name" value="4pyrrol_synth_GluRdtase_N"/>
</dbReference>
<comment type="miscellaneous">
    <text evidence="8">During catalysis, the active site Cys acts as a nucleophile attacking the alpha-carbonyl group of tRNA-bound glutamate with the formation of a thioester intermediate between enzyme and glutamate, and the concomitant release of tRNA(Glu). The thioester intermediate is finally reduced by direct hydride transfer from NADPH, to form the product GSA.</text>
</comment>
<dbReference type="RefSeq" id="WP_079412026.1">
    <property type="nucleotide sequence ID" value="NZ_MZGW01000003.1"/>
</dbReference>
<reference evidence="17 18" key="1">
    <citation type="submission" date="2017-03" db="EMBL/GenBank/DDBJ databases">
        <title>Genome sequence of Clostridium thermoalcaliphilum DSM 7309.</title>
        <authorList>
            <person name="Poehlein A."/>
            <person name="Daniel R."/>
        </authorList>
    </citation>
    <scope>NUCLEOTIDE SEQUENCE [LARGE SCALE GENOMIC DNA]</scope>
    <source>
        <strain evidence="17 18">DSM 7309</strain>
    </source>
</reference>
<dbReference type="EC" id="1.2.1.70" evidence="3 8"/>